<reference evidence="2 3" key="1">
    <citation type="submission" date="2024-06" db="EMBL/GenBank/DDBJ databases">
        <title>The Natural Products Discovery Center: Release of the First 8490 Sequenced Strains for Exploring Actinobacteria Biosynthetic Diversity.</title>
        <authorList>
            <person name="Kalkreuter E."/>
            <person name="Kautsar S.A."/>
            <person name="Yang D."/>
            <person name="Bader C.D."/>
            <person name="Teijaro C.N."/>
            <person name="Fluegel L."/>
            <person name="Davis C.M."/>
            <person name="Simpson J.R."/>
            <person name="Lauterbach L."/>
            <person name="Steele A.D."/>
            <person name="Gui C."/>
            <person name="Meng S."/>
            <person name="Li G."/>
            <person name="Viehrig K."/>
            <person name="Ye F."/>
            <person name="Su P."/>
            <person name="Kiefer A.F."/>
            <person name="Nichols A."/>
            <person name="Cepeda A.J."/>
            <person name="Yan W."/>
            <person name="Fan B."/>
            <person name="Jiang Y."/>
            <person name="Adhikari A."/>
            <person name="Zheng C.-J."/>
            <person name="Schuster L."/>
            <person name="Cowan T.M."/>
            <person name="Smanski M.J."/>
            <person name="Chevrette M.G."/>
            <person name="De Carvalho L.P.S."/>
            <person name="Shen B."/>
        </authorList>
    </citation>
    <scope>NUCLEOTIDE SEQUENCE [LARGE SCALE GENOMIC DNA]</scope>
    <source>
        <strain evidence="2 3">NPDC050100</strain>
    </source>
</reference>
<proteinExistence type="predicted"/>
<evidence type="ECO:0000313" key="2">
    <source>
        <dbReference type="EMBL" id="MEV0967835.1"/>
    </source>
</evidence>
<name>A0ABV3G871_MICGL</name>
<accession>A0ABV3G871</accession>
<comment type="caution">
    <text evidence="2">The sequence shown here is derived from an EMBL/GenBank/DDBJ whole genome shotgun (WGS) entry which is preliminary data.</text>
</comment>
<organism evidence="2 3">
    <name type="scientific">Microtetraspora glauca</name>
    <dbReference type="NCBI Taxonomy" id="1996"/>
    <lineage>
        <taxon>Bacteria</taxon>
        <taxon>Bacillati</taxon>
        <taxon>Actinomycetota</taxon>
        <taxon>Actinomycetes</taxon>
        <taxon>Streptosporangiales</taxon>
        <taxon>Streptosporangiaceae</taxon>
        <taxon>Microtetraspora</taxon>
    </lineage>
</organism>
<dbReference type="EMBL" id="JBFALK010000002">
    <property type="protein sequence ID" value="MEV0967835.1"/>
    <property type="molecule type" value="Genomic_DNA"/>
</dbReference>
<evidence type="ECO:0000256" key="1">
    <source>
        <dbReference type="SAM" id="MobiDB-lite"/>
    </source>
</evidence>
<feature type="region of interest" description="Disordered" evidence="1">
    <location>
        <begin position="260"/>
        <end position="279"/>
    </location>
</feature>
<keyword evidence="3" id="KW-1185">Reference proteome</keyword>
<gene>
    <name evidence="2" type="ORF">AB0I59_04310</name>
</gene>
<protein>
    <recommendedName>
        <fullName evidence="4">Adhesin domain-containing protein</fullName>
    </recommendedName>
</protein>
<dbReference type="Proteomes" id="UP001551675">
    <property type="component" value="Unassembled WGS sequence"/>
</dbReference>
<sequence>MAEWSVEGPYEIELAGVTQAIVRIIDGGVAVVTDEGPSLLEVTRVSGAPLRVNVCDGVLEIRHDLGLHRKWYRDLPPAFLRRTDLSLRLPPGTPIRVETVSAGITMAGSGEETSLTTLNGEIVMEGAGPQLMAKTVSGEIIASHCHGQVHLESVSGEITMITEADPVDAVLSSVSGAITLGLGGDRDKAGLDVELSTASGKVVANPPAGGRLAPALVPIGPSGRGATGVTLRENSHRDRQVQVRGFTVSGKVALVIRTDDRADERASAEASRSGTEDGA</sequence>
<evidence type="ECO:0000313" key="3">
    <source>
        <dbReference type="Proteomes" id="UP001551675"/>
    </source>
</evidence>
<evidence type="ECO:0008006" key="4">
    <source>
        <dbReference type="Google" id="ProtNLM"/>
    </source>
</evidence>
<dbReference type="RefSeq" id="WP_358129888.1">
    <property type="nucleotide sequence ID" value="NZ_JBFALK010000002.1"/>
</dbReference>